<dbReference type="Pfam" id="PF07914">
    <property type="entry name" value="DUF1679"/>
    <property type="match status" value="3"/>
</dbReference>
<proteinExistence type="predicted"/>
<dbReference type="InterPro" id="IPR011009">
    <property type="entry name" value="Kinase-like_dom_sf"/>
</dbReference>
<dbReference type="Gene3D" id="3.90.1200.10">
    <property type="match status" value="8"/>
</dbReference>
<accession>A0A077Z471</accession>
<dbReference type="InterPro" id="IPR052961">
    <property type="entry name" value="Oxido-Kinase-like_Enzymes"/>
</dbReference>
<keyword evidence="2" id="KW-0808">Transferase</keyword>
<dbReference type="Proteomes" id="UP000030665">
    <property type="component" value="Unassembled WGS sequence"/>
</dbReference>
<dbReference type="PANTHER" id="PTHR23020">
    <property type="entry name" value="UNCHARACTERIZED NUCLEAR HORMONE RECEPTOR-RELATED"/>
    <property type="match status" value="1"/>
</dbReference>
<evidence type="ECO:0000259" key="1">
    <source>
        <dbReference type="SMART" id="SM00587"/>
    </source>
</evidence>
<keyword evidence="2" id="KW-0418">Kinase</keyword>
<dbReference type="AlphaFoldDB" id="A0A077Z471"/>
<dbReference type="PROSITE" id="PS00109">
    <property type="entry name" value="PROTEIN_KINASE_TYR"/>
    <property type="match status" value="1"/>
</dbReference>
<dbReference type="EMBL" id="HG805899">
    <property type="protein sequence ID" value="CDW54468.1"/>
    <property type="molecule type" value="Genomic_DNA"/>
</dbReference>
<dbReference type="Pfam" id="PF02958">
    <property type="entry name" value="EcKL"/>
    <property type="match status" value="5"/>
</dbReference>
<dbReference type="SMART" id="SM00587">
    <property type="entry name" value="CHK"/>
    <property type="match status" value="8"/>
</dbReference>
<feature type="domain" description="CHK kinase-like" evidence="1">
    <location>
        <begin position="324"/>
        <end position="473"/>
    </location>
</feature>
<reference evidence="2" key="1">
    <citation type="submission" date="2014-01" db="EMBL/GenBank/DDBJ databases">
        <authorList>
            <person name="Aslett M."/>
        </authorList>
    </citation>
    <scope>NUCLEOTIDE SEQUENCE</scope>
</reference>
<dbReference type="SUPFAM" id="SSF56112">
    <property type="entry name" value="Protein kinase-like (PK-like)"/>
    <property type="match status" value="8"/>
</dbReference>
<dbReference type="GO" id="GO:0004672">
    <property type="term" value="F:protein kinase activity"/>
    <property type="evidence" value="ECO:0007669"/>
    <property type="project" value="InterPro"/>
</dbReference>
<feature type="domain" description="CHK kinase-like" evidence="1">
    <location>
        <begin position="538"/>
        <end position="697"/>
    </location>
</feature>
<reference evidence="2" key="2">
    <citation type="submission" date="2014-03" db="EMBL/GenBank/DDBJ databases">
        <title>The whipworm genome and dual-species transcriptomics of an intimate host-pathogen interaction.</title>
        <authorList>
            <person name="Foth B.J."/>
            <person name="Tsai I.J."/>
            <person name="Reid A.J."/>
            <person name="Bancroft A.J."/>
            <person name="Nichol S."/>
            <person name="Tracey A."/>
            <person name="Holroyd N."/>
            <person name="Cotton J.A."/>
            <person name="Stanley E.J."/>
            <person name="Zarowiecki M."/>
            <person name="Liu J.Z."/>
            <person name="Huckvale T."/>
            <person name="Cooper P.J."/>
            <person name="Grencis R.K."/>
            <person name="Berriman M."/>
        </authorList>
    </citation>
    <scope>NUCLEOTIDE SEQUENCE [LARGE SCALE GENOMIC DNA]</scope>
</reference>
<dbReference type="InterPro" id="IPR004119">
    <property type="entry name" value="EcKL"/>
</dbReference>
<feature type="domain" description="CHK kinase-like" evidence="1">
    <location>
        <begin position="1363"/>
        <end position="1548"/>
    </location>
</feature>
<sequence>MASALGDTKVKEEHIKSALKFRFGNAEEQIQVLGSERIGLKQGFLSHIFRVQLKSAENGKNDGLPTRMVVKTMEEGHALATLERLGMKFSKKSAAALGMGEMHNSECEAYDILKKEAPYLQLPECYATWKMAMICLEDVSEFSACPSLIEGVSEAQLMRLADFVAELQAWSLNTKSDWKKRIPSAESTFARFCANVEVFASRLPDAIKQFPEQMKAVDLQKVNAILSKKENLFEIFVGHRKIFPDVFVHGDFWAYNIFFALDQNGKTTDKLSAVIDWQLCHQGSFSEDLGRLFMCTVTPSVRRKFLKSAFSRYFDRMKKLAPQYLQQVSFEQAYAFFEKTTAYLNVMFIGAVGPAINTFCNGNEMLAKIFVERAVENYVDAISQFMSYREVMPDVLVHGDYRASNMLFKIDSGTNTASSQLAAIIDWQMAHQGSFAEDICYLMIFSVNIGLRRSKMKNVVRHYFQQMKKLVPSIMDSISFDSVWHIFEKTLPWITLLFAPFIVKVVLPACKNEPAAESLILTSISEEYKDANNAMSLLVLQDLTKVARSADLVNGLTEGQLLNCVEAIAKLQAWSLITKGDWKSFARRESLLDNLFENVDSLITDLQKAVESYQIMPDVLVHGDYKASNILFKVDTGTNTASSQIAAIIDWQLVHQGSFAEDICYLMVFSVNIGLRRSKMKNVVRHYFQQMKTLVPSIMDCISFDSVWHIFEKTLPWTTLFIAPFVVKIILPACKNEPASESIVLTSLAEGCKEANAMSFLVLQDLSKVAGSADIINGLSEDQLLNCVEAIAKLQAWSLITKRDWNSFAPGEYSPDKLSDEADPAVAEMGKVMELYSEYFGSLNLKDIAGFMKDKEAFTAQFMSYREVMPDVLVHGDYRASNILFKVGTGTNTASSQIAAIIDWQMAHQGSFAEDICYLVIFSVNIGLRRSKMKSVVRHYFQQMKTLVPTIMASASFDSVWHVFEKTLMNEKLCGTLLTGETLKSALAEVFPEAAQNLNGVSAVRIGEGKGFLSNILIMPDVLVHGDYRASNILFKVDNETNTTSSQLAAIIDWQTVHQGSFAEDICYLMMFNVNVGLRRSKMKNVVRHYFQQMKTLVPTIMASVSFDSVWHIFEKTLPWLTLFYTPYIFKVSYPVCKNEPTAESTVVSNLAEEENPMVFIAMEDMSPHAETPDLTSGLTKGQLINCAEAVAALQAWSFNTQYEWRKEVPDMLTHADRVFSLLGSIEKQLQASIKKHPEYLGCVDAEKISAALCDKTKTIAAMTAYKKVVPDVLVHGDFWANNILFEVDSKTNSVSDRIAAIIDWQVCHQGSFAEDLARLYSYSVNADVRRSTMKDVFRHYFDKIQMWAPGAMSSVSFEIAYHIFENAVFHNALTLVVYATYFSDFLARDNPTMQAALLRRQTATLPVRILVKIPKQEHIDKLAVTLGSEMTKKFYELFNIRKLARIESTIYRMLSTEEMTEFRNVIPEVFVHGDFWANNILFEVDSKTNSVGDRVAGIIDWQMSHQGSFAADLCRLYCTNVDPDMRRSTMKEVFLCYFKRMQTLAPEKVNSTSFERAYCIFEKTMSYNALIMVMFANQLSNMADGRNSVKFLAIEDLSPRARTTGLMHSLTKGQLIKCAETLAVLQAWSLNTQYEWKKELPDAKVFLDTFEAFLSSVGTDLENSVKKYSTHLKCVDVEKVCSTLGNKDKELMEYRKVIPDVFVHGDFWASNILFEADSKTNSTSDRIAGIIDWQMSHQGSFAEDLSRLYSFNVDPEVRRSTMKEVFRRYFDKMQMLAPRTMNSVSFDRAYGVFERATSYYALMMVTFSKQFIEALAYGNPSTEAVLLNRIAGNYKDAAKFFNF</sequence>
<protein>
    <submittedName>
        <fullName evidence="2">DUF1679 and EcKinase domain containing protein</fullName>
    </submittedName>
</protein>
<dbReference type="PANTHER" id="PTHR23020:SF41">
    <property type="entry name" value="AMINOGLYCOSIDE PHOSPHOTRANSFERASE DOMAIN-CONTAINING PROTEIN"/>
    <property type="match status" value="1"/>
</dbReference>
<dbReference type="InterPro" id="IPR008266">
    <property type="entry name" value="Tyr_kinase_AS"/>
</dbReference>
<dbReference type="InterPro" id="IPR015897">
    <property type="entry name" value="CHK_kinase-like"/>
</dbReference>
<feature type="domain" description="CHK kinase-like" evidence="1">
    <location>
        <begin position="1161"/>
        <end position="1351"/>
    </location>
</feature>
<gene>
    <name evidence="2" type="ORF">TTRE_0000273801</name>
</gene>
<dbReference type="STRING" id="36087.A0A077Z471"/>
<name>A0A077Z471_TRITR</name>
<keyword evidence="3" id="KW-1185">Reference proteome</keyword>
<evidence type="ECO:0000313" key="3">
    <source>
        <dbReference type="Proteomes" id="UP000030665"/>
    </source>
</evidence>
<feature type="domain" description="CHK kinase-like" evidence="1">
    <location>
        <begin position="761"/>
        <end position="950"/>
    </location>
</feature>
<evidence type="ECO:0000313" key="2">
    <source>
        <dbReference type="EMBL" id="CDW54468.1"/>
    </source>
</evidence>
<dbReference type="OrthoDB" id="5813109at2759"/>
<feature type="domain" description="CHK kinase-like" evidence="1">
    <location>
        <begin position="1593"/>
        <end position="1780"/>
    </location>
</feature>
<organism evidence="2 3">
    <name type="scientific">Trichuris trichiura</name>
    <name type="common">Whipworm</name>
    <name type="synonym">Trichocephalus trichiurus</name>
    <dbReference type="NCBI Taxonomy" id="36087"/>
    <lineage>
        <taxon>Eukaryota</taxon>
        <taxon>Metazoa</taxon>
        <taxon>Ecdysozoa</taxon>
        <taxon>Nematoda</taxon>
        <taxon>Enoplea</taxon>
        <taxon>Dorylaimia</taxon>
        <taxon>Trichinellida</taxon>
        <taxon>Trichuridae</taxon>
        <taxon>Trichuris</taxon>
    </lineage>
</organism>
<feature type="domain" description="CHK kinase-like" evidence="1">
    <location>
        <begin position="134"/>
        <end position="323"/>
    </location>
</feature>
<dbReference type="InterPro" id="IPR012877">
    <property type="entry name" value="Dhs-27"/>
</dbReference>
<feature type="domain" description="CHK kinase-like" evidence="1">
    <location>
        <begin position="951"/>
        <end position="1100"/>
    </location>
</feature>